<keyword evidence="5" id="KW-0472">Membrane</keyword>
<dbReference type="eggNOG" id="COG4969">
    <property type="taxonomic scope" value="Bacteria"/>
</dbReference>
<organism evidence="6 7">
    <name type="scientific">Desulfonatronospira thiodismutans ASO3-1</name>
    <dbReference type="NCBI Taxonomy" id="555779"/>
    <lineage>
        <taxon>Bacteria</taxon>
        <taxon>Pseudomonadati</taxon>
        <taxon>Thermodesulfobacteriota</taxon>
        <taxon>Desulfovibrionia</taxon>
        <taxon>Desulfovibrionales</taxon>
        <taxon>Desulfonatronovibrionaceae</taxon>
        <taxon>Desulfonatronospira</taxon>
    </lineage>
</organism>
<dbReference type="RefSeq" id="WP_008869367.1">
    <property type="nucleotide sequence ID" value="NZ_ACJN02000001.1"/>
</dbReference>
<keyword evidence="2" id="KW-0488">Methylation</keyword>
<dbReference type="InterPro" id="IPR012902">
    <property type="entry name" value="N_methyl_site"/>
</dbReference>
<dbReference type="SUPFAM" id="SSF54523">
    <property type="entry name" value="Pili subunits"/>
    <property type="match status" value="1"/>
</dbReference>
<dbReference type="AlphaFoldDB" id="D6SK42"/>
<evidence type="ECO:0000256" key="2">
    <source>
        <dbReference type="ARBA" id="ARBA00022481"/>
    </source>
</evidence>
<evidence type="ECO:0000256" key="3">
    <source>
        <dbReference type="ARBA" id="ARBA00022692"/>
    </source>
</evidence>
<evidence type="ECO:0000256" key="5">
    <source>
        <dbReference type="ARBA" id="ARBA00023136"/>
    </source>
</evidence>
<evidence type="ECO:0000256" key="1">
    <source>
        <dbReference type="ARBA" id="ARBA00004167"/>
    </source>
</evidence>
<keyword evidence="3" id="KW-0812">Transmembrane</keyword>
<name>D6SK42_9BACT</name>
<comment type="subcellular location">
    <subcellularLocation>
        <location evidence="1">Membrane</location>
        <topology evidence="1">Single-pass membrane protein</topology>
    </subcellularLocation>
</comment>
<dbReference type="PANTHER" id="PTHR30093">
    <property type="entry name" value="GENERAL SECRETION PATHWAY PROTEIN G"/>
    <property type="match status" value="1"/>
</dbReference>
<keyword evidence="4" id="KW-1133">Transmembrane helix</keyword>
<dbReference type="PANTHER" id="PTHR30093:SF44">
    <property type="entry name" value="TYPE II SECRETION SYSTEM CORE PROTEIN G"/>
    <property type="match status" value="1"/>
</dbReference>
<protein>
    <submittedName>
        <fullName evidence="6">Tfp pilus assembly protein FimT-like protein</fullName>
    </submittedName>
</protein>
<dbReference type="Proteomes" id="UP000005496">
    <property type="component" value="Unassembled WGS sequence"/>
</dbReference>
<evidence type="ECO:0000313" key="7">
    <source>
        <dbReference type="Proteomes" id="UP000005496"/>
    </source>
</evidence>
<evidence type="ECO:0000313" key="6">
    <source>
        <dbReference type="EMBL" id="EFI36245.1"/>
    </source>
</evidence>
<dbReference type="Pfam" id="PF07963">
    <property type="entry name" value="N_methyl"/>
    <property type="match status" value="1"/>
</dbReference>
<reference evidence="6" key="1">
    <citation type="submission" date="2010-05" db="EMBL/GenBank/DDBJ databases">
        <title>The draft genome of Desulfonatronospira thiodismutans ASO3-1.</title>
        <authorList>
            <consortium name="US DOE Joint Genome Institute (JGI-PGF)"/>
            <person name="Lucas S."/>
            <person name="Copeland A."/>
            <person name="Lapidus A."/>
            <person name="Cheng J.-F."/>
            <person name="Bruce D."/>
            <person name="Goodwin L."/>
            <person name="Pitluck S."/>
            <person name="Chertkov O."/>
            <person name="Brettin T."/>
            <person name="Detter J.C."/>
            <person name="Han C."/>
            <person name="Land M.L."/>
            <person name="Hauser L."/>
            <person name="Kyrpides N."/>
            <person name="Mikhailova N."/>
            <person name="Muyzer G."/>
            <person name="Woyke T."/>
        </authorList>
    </citation>
    <scope>NUCLEOTIDE SEQUENCE [LARGE SCALE GENOMIC DNA]</scope>
    <source>
        <strain evidence="6">ASO3-1</strain>
    </source>
</reference>
<proteinExistence type="predicted"/>
<gene>
    <name evidence="6" type="ORF">Dthio_PD3702</name>
</gene>
<accession>D6SK42</accession>
<dbReference type="PROSITE" id="PS00409">
    <property type="entry name" value="PROKAR_NTER_METHYL"/>
    <property type="match status" value="1"/>
</dbReference>
<keyword evidence="7" id="KW-1185">Reference proteome</keyword>
<comment type="caution">
    <text evidence="6">The sequence shown here is derived from an EMBL/GenBank/DDBJ whole genome shotgun (WGS) entry which is preliminary data.</text>
</comment>
<evidence type="ECO:0000256" key="4">
    <source>
        <dbReference type="ARBA" id="ARBA00022989"/>
    </source>
</evidence>
<sequence>MNLPKPAERSREQGFTLIELLIVVAIIGILAAIAIPQFSAYQDRAKLGVITSDLRACLSESVAADAVGEDLEEHCYIDGDDTTVENPFRDDTGGLENLEEIGGDDGTLTVDTGAHDDIENDVECDFDGRSLRDCVYAD</sequence>
<dbReference type="EMBL" id="ACJN02000001">
    <property type="protein sequence ID" value="EFI36245.1"/>
    <property type="molecule type" value="Genomic_DNA"/>
</dbReference>
<dbReference type="InterPro" id="IPR045584">
    <property type="entry name" value="Pilin-like"/>
</dbReference>
<dbReference type="GO" id="GO:0016020">
    <property type="term" value="C:membrane"/>
    <property type="evidence" value="ECO:0007669"/>
    <property type="project" value="UniProtKB-SubCell"/>
</dbReference>
<dbReference type="Gene3D" id="3.30.700.10">
    <property type="entry name" value="Glycoprotein, Type 4 Pilin"/>
    <property type="match status" value="1"/>
</dbReference>
<dbReference type="NCBIfam" id="TIGR02532">
    <property type="entry name" value="IV_pilin_GFxxxE"/>
    <property type="match status" value="1"/>
</dbReference>